<reference evidence="2" key="1">
    <citation type="submission" date="2015-07" db="EMBL/GenBank/DDBJ databases">
        <title>Transcriptome Assembly of Anthurium amnicola.</title>
        <authorList>
            <person name="Suzuki J."/>
        </authorList>
    </citation>
    <scope>NUCLEOTIDE SEQUENCE</scope>
</reference>
<feature type="region of interest" description="Disordered" evidence="1">
    <location>
        <begin position="1"/>
        <end position="38"/>
    </location>
</feature>
<organism evidence="2">
    <name type="scientific">Anthurium amnicola</name>
    <dbReference type="NCBI Taxonomy" id="1678845"/>
    <lineage>
        <taxon>Eukaryota</taxon>
        <taxon>Viridiplantae</taxon>
        <taxon>Streptophyta</taxon>
        <taxon>Embryophyta</taxon>
        <taxon>Tracheophyta</taxon>
        <taxon>Spermatophyta</taxon>
        <taxon>Magnoliopsida</taxon>
        <taxon>Liliopsida</taxon>
        <taxon>Araceae</taxon>
        <taxon>Pothoideae</taxon>
        <taxon>Potheae</taxon>
        <taxon>Anthurium</taxon>
    </lineage>
</organism>
<dbReference type="EMBL" id="GDJX01009045">
    <property type="protein sequence ID" value="JAT58891.1"/>
    <property type="molecule type" value="Transcribed_RNA"/>
</dbReference>
<protein>
    <submittedName>
        <fullName evidence="2">Uncharacterized protein</fullName>
    </submittedName>
</protein>
<name>A0A1D1YW78_9ARAE</name>
<evidence type="ECO:0000313" key="2">
    <source>
        <dbReference type="EMBL" id="JAT58891.1"/>
    </source>
</evidence>
<evidence type="ECO:0000256" key="1">
    <source>
        <dbReference type="SAM" id="MobiDB-lite"/>
    </source>
</evidence>
<accession>A0A1D1YW78</accession>
<dbReference type="AlphaFoldDB" id="A0A1D1YW78"/>
<proteinExistence type="predicted"/>
<sequence length="205" mass="22706">MKEYCLSPSRRSVFFPPLPRHEAGSPGFPSRPRGRFSHPPPPFPVQFLFLSFLLQPQKQHPERKEKENKKKKKTKTYLCRFTPSPPTVRPLASAERFGKSAAGIFPYASAPHTGGQSTSKPPRLPRCCVRPRGLPRASRAAARPVRPARPTLPAQLRTNTPALLPLPLPPLGVCVSDCQSFAFLTPLRCTLEVLASPHPFHVPSP</sequence>
<gene>
    <name evidence="2" type="ORF">g.102774</name>
</gene>